<dbReference type="Pfam" id="PF00379">
    <property type="entry name" value="Chitin_bind_4"/>
    <property type="match status" value="1"/>
</dbReference>
<keyword evidence="3" id="KW-0732">Signal</keyword>
<dbReference type="InterPro" id="IPR031311">
    <property type="entry name" value="CHIT_BIND_RR_consensus"/>
</dbReference>
<keyword evidence="1 2" id="KW-0193">Cuticle</keyword>
<dbReference type="PANTHER" id="PTHR10380:SF238">
    <property type="entry name" value="CUTICULAR PROTEIN 65EA-RELATED"/>
    <property type="match status" value="1"/>
</dbReference>
<evidence type="ECO:0000256" key="1">
    <source>
        <dbReference type="ARBA" id="ARBA00022460"/>
    </source>
</evidence>
<reference evidence="4" key="1">
    <citation type="submission" date="2021-01" db="UniProtKB">
        <authorList>
            <consortium name="EnsemblMetazoa"/>
        </authorList>
    </citation>
    <scope>IDENTIFICATION</scope>
    <source>
        <strain evidence="4">DH4</strain>
    </source>
</reference>
<feature type="signal peptide" evidence="3">
    <location>
        <begin position="1"/>
        <end position="20"/>
    </location>
</feature>
<protein>
    <submittedName>
        <fullName evidence="6">Larval cuticle protein LCP-17 isoform X1</fullName>
    </submittedName>
</protein>
<dbReference type="Proteomes" id="UP000005203">
    <property type="component" value="Linkage group LG13"/>
</dbReference>
<evidence type="ECO:0000313" key="5">
    <source>
        <dbReference type="Proteomes" id="UP000005203"/>
    </source>
</evidence>
<dbReference type="EnsemblMetazoa" id="XM_026444628">
    <property type="protein sequence ID" value="XP_026300413"/>
    <property type="gene ID" value="LOC107965773"/>
</dbReference>
<evidence type="ECO:0000313" key="4">
    <source>
        <dbReference type="EnsemblMetazoa" id="XP_026300413"/>
    </source>
</evidence>
<sequence>MKFLLFQVVICLTILAVASANVSSQPPAVIIKQSQDISADGSYSFSYETDNGIYHSESGTPVVTNARSAPVVVTQGEYQYYAPNGTPIKIKYVADQNGFQPEGEHIPLISASIKRALEYIRTHPPQPEQSNLK</sequence>
<dbReference type="KEGG" id="ame:107965773"/>
<feature type="chain" id="PRO_5044660663" evidence="3">
    <location>
        <begin position="21"/>
        <end position="133"/>
    </location>
</feature>
<dbReference type="InterPro" id="IPR000618">
    <property type="entry name" value="Insect_cuticle"/>
</dbReference>
<accession>A0A8B8H9U8</accession>
<proteinExistence type="predicted"/>
<evidence type="ECO:0000256" key="2">
    <source>
        <dbReference type="PROSITE-ProRule" id="PRU00497"/>
    </source>
</evidence>
<dbReference type="GO" id="GO:0008010">
    <property type="term" value="F:structural constituent of chitin-based larval cuticle"/>
    <property type="evidence" value="ECO:0007669"/>
    <property type="project" value="TreeGrafter"/>
</dbReference>
<gene>
    <name evidence="6" type="primary">LOC107965773</name>
</gene>
<name>A0A7M7MSU9_APIME</name>
<dbReference type="PRINTS" id="PR00947">
    <property type="entry name" value="CUTICLE"/>
</dbReference>
<dbReference type="GO" id="GO:0062129">
    <property type="term" value="C:chitin-based extracellular matrix"/>
    <property type="evidence" value="ECO:0007669"/>
    <property type="project" value="TreeGrafter"/>
</dbReference>
<dbReference type="RefSeq" id="XP_026300413.1">
    <property type="nucleotide sequence ID" value="XM_026444628.1"/>
</dbReference>
<accession>A0A7M7MSU9</accession>
<dbReference type="AlphaFoldDB" id="A0A7M7MSU9"/>
<keyword evidence="5" id="KW-1185">Reference proteome</keyword>
<dbReference type="GeneID" id="107965773"/>
<dbReference type="OrthoDB" id="6493579at2759"/>
<dbReference type="InterPro" id="IPR050468">
    <property type="entry name" value="Cuticle_Struct_Prot"/>
</dbReference>
<dbReference type="PROSITE" id="PS00233">
    <property type="entry name" value="CHIT_BIND_RR_1"/>
    <property type="match status" value="1"/>
</dbReference>
<dbReference type="PROSITE" id="PS51155">
    <property type="entry name" value="CHIT_BIND_RR_2"/>
    <property type="match status" value="1"/>
</dbReference>
<evidence type="ECO:0000313" key="6">
    <source>
        <dbReference type="RefSeq" id="XP_026300413.1"/>
    </source>
</evidence>
<evidence type="ECO:0000256" key="3">
    <source>
        <dbReference type="SAM" id="SignalP"/>
    </source>
</evidence>
<dbReference type="PANTHER" id="PTHR10380">
    <property type="entry name" value="CUTICLE PROTEIN"/>
    <property type="match status" value="1"/>
</dbReference>
<reference evidence="6" key="2">
    <citation type="submission" date="2025-04" db="UniProtKB">
        <authorList>
            <consortium name="RefSeq"/>
        </authorList>
    </citation>
    <scope>IDENTIFICATION</scope>
    <source>
        <strain evidence="6">DH4</strain>
        <tissue evidence="6">Whole body</tissue>
    </source>
</reference>
<organism evidence="4">
    <name type="scientific">Apis mellifera</name>
    <name type="common">Honeybee</name>
    <dbReference type="NCBI Taxonomy" id="7460"/>
    <lineage>
        <taxon>Eukaryota</taxon>
        <taxon>Metazoa</taxon>
        <taxon>Ecdysozoa</taxon>
        <taxon>Arthropoda</taxon>
        <taxon>Hexapoda</taxon>
        <taxon>Insecta</taxon>
        <taxon>Pterygota</taxon>
        <taxon>Neoptera</taxon>
        <taxon>Endopterygota</taxon>
        <taxon>Hymenoptera</taxon>
        <taxon>Apocrita</taxon>
        <taxon>Aculeata</taxon>
        <taxon>Apoidea</taxon>
        <taxon>Anthophila</taxon>
        <taxon>Apidae</taxon>
        <taxon>Apis</taxon>
    </lineage>
</organism>